<dbReference type="EMBL" id="JAACJN010000229">
    <property type="protein sequence ID" value="KAF5358841.1"/>
    <property type="molecule type" value="Genomic_DNA"/>
</dbReference>
<accession>A0A8H5G5N8</accession>
<keyword evidence="2" id="KW-1185">Reference proteome</keyword>
<dbReference type="AlphaFoldDB" id="A0A8H5G5N8"/>
<gene>
    <name evidence="1" type="ORF">D9757_014244</name>
</gene>
<sequence>MGFSAVALPVKFVIPPCPYLGSEGGCLYGSSIRSSAAALPVNGKCCDPLPMFHPYLGNETGCPREPSIRSSAAPPLWLNTWRGPQSSIRTPATALLVNAVITSPCSTHILGMKLAVHAIPPSAPPQPPPVNVVIHSSVAAPPSKCCHPLSIFHPDLGNKADCPYGSSVCSSSAALLPTDDHPAYYLLH</sequence>
<organism evidence="1 2">
    <name type="scientific">Collybiopsis confluens</name>
    <dbReference type="NCBI Taxonomy" id="2823264"/>
    <lineage>
        <taxon>Eukaryota</taxon>
        <taxon>Fungi</taxon>
        <taxon>Dikarya</taxon>
        <taxon>Basidiomycota</taxon>
        <taxon>Agaricomycotina</taxon>
        <taxon>Agaricomycetes</taxon>
        <taxon>Agaricomycetidae</taxon>
        <taxon>Agaricales</taxon>
        <taxon>Marasmiineae</taxon>
        <taxon>Omphalotaceae</taxon>
        <taxon>Collybiopsis</taxon>
    </lineage>
</organism>
<dbReference type="Proteomes" id="UP000518752">
    <property type="component" value="Unassembled WGS sequence"/>
</dbReference>
<protein>
    <submittedName>
        <fullName evidence="1">Uncharacterized protein</fullName>
    </submittedName>
</protein>
<name>A0A8H5G5N8_9AGAR</name>
<comment type="caution">
    <text evidence="1">The sequence shown here is derived from an EMBL/GenBank/DDBJ whole genome shotgun (WGS) entry which is preliminary data.</text>
</comment>
<reference evidence="1 2" key="1">
    <citation type="journal article" date="2020" name="ISME J.">
        <title>Uncovering the hidden diversity of litter-decomposition mechanisms in mushroom-forming fungi.</title>
        <authorList>
            <person name="Floudas D."/>
            <person name="Bentzer J."/>
            <person name="Ahren D."/>
            <person name="Johansson T."/>
            <person name="Persson P."/>
            <person name="Tunlid A."/>
        </authorList>
    </citation>
    <scope>NUCLEOTIDE SEQUENCE [LARGE SCALE GENOMIC DNA]</scope>
    <source>
        <strain evidence="1 2">CBS 406.79</strain>
    </source>
</reference>
<evidence type="ECO:0000313" key="1">
    <source>
        <dbReference type="EMBL" id="KAF5358841.1"/>
    </source>
</evidence>
<evidence type="ECO:0000313" key="2">
    <source>
        <dbReference type="Proteomes" id="UP000518752"/>
    </source>
</evidence>
<proteinExistence type="predicted"/>